<comment type="caution">
    <text evidence="16">The sequence shown here is derived from an EMBL/GenBank/DDBJ whole genome shotgun (WGS) entry which is preliminary data.</text>
</comment>
<feature type="binding site" evidence="12 15">
    <location>
        <position position="45"/>
    </location>
    <ligand>
        <name>pyruvate</name>
        <dbReference type="ChEBI" id="CHEBI:15361"/>
    </ligand>
</feature>
<dbReference type="CDD" id="cd00950">
    <property type="entry name" value="DHDPS"/>
    <property type="match status" value="1"/>
</dbReference>
<dbReference type="EC" id="4.3.3.7" evidence="4 12"/>
<keyword evidence="8 12" id="KW-0457">Lysine biosynthesis</keyword>
<dbReference type="InterPro" id="IPR002220">
    <property type="entry name" value="DapA-like"/>
</dbReference>
<dbReference type="PANTHER" id="PTHR12128">
    <property type="entry name" value="DIHYDRODIPICOLINATE SYNTHASE"/>
    <property type="match status" value="1"/>
</dbReference>
<keyword evidence="6 12" id="KW-0028">Amino-acid biosynthesis</keyword>
<comment type="function">
    <text evidence="1 12">Catalyzes the condensation of (S)-aspartate-beta-semialdehyde [(S)-ASA] and pyruvate to 4-hydroxy-tetrahydrodipicolinate (HTPA).</text>
</comment>
<feature type="active site" description="Proton donor/acceptor" evidence="12 14">
    <location>
        <position position="133"/>
    </location>
</feature>
<dbReference type="Gene3D" id="3.20.20.70">
    <property type="entry name" value="Aldolase class I"/>
    <property type="match status" value="1"/>
</dbReference>
<gene>
    <name evidence="12" type="primary">dapA</name>
    <name evidence="16" type="ORF">A2438_01840</name>
</gene>
<evidence type="ECO:0000256" key="4">
    <source>
        <dbReference type="ARBA" id="ARBA00012086"/>
    </source>
</evidence>
<evidence type="ECO:0000256" key="10">
    <source>
        <dbReference type="ARBA" id="ARBA00023270"/>
    </source>
</evidence>
<sequence length="291" mass="31475">MFGKLLTAMVTPFNPDLSVNYDLAGKLALHLVENGSDGLVIHGTTGESPTLTHEEEFELYRVVKKALNGKAALIAGTGSNSTATSIKSTKTAEEIGVDGIMIVVPYYNKPSQEGMYRHFKAVAENTKLPIIIYNIPGRCVVNMTPETTARLAQIKNIVGLKDAAGNSKQTEETRKLTPKDFIIWSGDDGLTLEFMKKGAVGVISVASHIVGPRIKEMINAFDSGDLKKAEAINQKLDEIFRVLFITSNPTPVKAALEMTGWKVGIPRLPLIEATAAEKEQIKAALGRLGLL</sequence>
<evidence type="ECO:0000256" key="8">
    <source>
        <dbReference type="ARBA" id="ARBA00023154"/>
    </source>
</evidence>
<dbReference type="GO" id="GO:0019877">
    <property type="term" value="P:diaminopimelate biosynthetic process"/>
    <property type="evidence" value="ECO:0007669"/>
    <property type="project" value="UniProtKB-UniRule"/>
</dbReference>
<accession>A0A1F4U7Y8</accession>
<dbReference type="PIRSF" id="PIRSF001365">
    <property type="entry name" value="DHDPS"/>
    <property type="match status" value="1"/>
</dbReference>
<dbReference type="UniPathway" id="UPA00034">
    <property type="reaction ID" value="UER00017"/>
</dbReference>
<dbReference type="InterPro" id="IPR005263">
    <property type="entry name" value="DapA"/>
</dbReference>
<evidence type="ECO:0000256" key="6">
    <source>
        <dbReference type="ARBA" id="ARBA00022605"/>
    </source>
</evidence>
<feature type="site" description="Part of a proton relay during catalysis" evidence="12">
    <location>
        <position position="107"/>
    </location>
</feature>
<dbReference type="PANTHER" id="PTHR12128:SF66">
    <property type="entry name" value="4-HYDROXY-2-OXOGLUTARATE ALDOLASE, MITOCHONDRIAL"/>
    <property type="match status" value="1"/>
</dbReference>
<comment type="caution">
    <text evidence="12">Was originally thought to be a dihydrodipicolinate synthase (DHDPS), catalyzing the condensation of (S)-aspartate-beta-semialdehyde [(S)-ASA] and pyruvate to dihydrodipicolinate (DHDP). However, it was shown in E.coli that the product of the enzymatic reaction is not dihydrodipicolinate but in fact (4S)-4-hydroxy-2,3,4,5-tetrahydro-(2S)-dipicolinic acid (HTPA), and that the consecutive dehydration reaction leading to DHDP is not spontaneous but catalyzed by DapB.</text>
</comment>
<evidence type="ECO:0000256" key="14">
    <source>
        <dbReference type="PIRSR" id="PIRSR001365-1"/>
    </source>
</evidence>
<keyword evidence="9 12" id="KW-0456">Lyase</keyword>
<dbReference type="InterPro" id="IPR013785">
    <property type="entry name" value="Aldolase_TIM"/>
</dbReference>
<evidence type="ECO:0000256" key="13">
    <source>
        <dbReference type="PIRNR" id="PIRNR001365"/>
    </source>
</evidence>
<evidence type="ECO:0000256" key="9">
    <source>
        <dbReference type="ARBA" id="ARBA00023239"/>
    </source>
</evidence>
<proteinExistence type="inferred from homology"/>
<evidence type="ECO:0000256" key="2">
    <source>
        <dbReference type="ARBA" id="ARBA00005120"/>
    </source>
</evidence>
<comment type="similarity">
    <text evidence="3 12 13">Belongs to the DapA family.</text>
</comment>
<reference evidence="16 17" key="1">
    <citation type="journal article" date="2016" name="Nat. Commun.">
        <title>Thousands of microbial genomes shed light on interconnected biogeochemical processes in an aquifer system.</title>
        <authorList>
            <person name="Anantharaman K."/>
            <person name="Brown C.T."/>
            <person name="Hug L.A."/>
            <person name="Sharon I."/>
            <person name="Castelle C.J."/>
            <person name="Probst A.J."/>
            <person name="Thomas B.C."/>
            <person name="Singh A."/>
            <person name="Wilkins M.J."/>
            <person name="Karaoz U."/>
            <person name="Brodie E.L."/>
            <person name="Williams K.H."/>
            <person name="Hubbard S.S."/>
            <person name="Banfield J.F."/>
        </authorList>
    </citation>
    <scope>NUCLEOTIDE SEQUENCE [LARGE SCALE GENOMIC DNA]</scope>
</reference>
<organism evidence="16 17">
    <name type="scientific">candidate division WOR-1 bacterium RIFOXYC2_FULL_46_14</name>
    <dbReference type="NCBI Taxonomy" id="1802587"/>
    <lineage>
        <taxon>Bacteria</taxon>
        <taxon>Bacillati</taxon>
        <taxon>Saganbacteria</taxon>
    </lineage>
</organism>
<keyword evidence="10 12" id="KW-0704">Schiff base</keyword>
<dbReference type="Pfam" id="PF00701">
    <property type="entry name" value="DHDPS"/>
    <property type="match status" value="1"/>
</dbReference>
<dbReference type="Proteomes" id="UP000179242">
    <property type="component" value="Unassembled WGS sequence"/>
</dbReference>
<evidence type="ECO:0000256" key="7">
    <source>
        <dbReference type="ARBA" id="ARBA00022915"/>
    </source>
</evidence>
<comment type="pathway">
    <text evidence="2 12">Amino-acid biosynthesis; L-lysine biosynthesis via DAP pathway; (S)-tetrahydrodipicolinate from L-aspartate: step 3/4.</text>
</comment>
<dbReference type="PRINTS" id="PR00146">
    <property type="entry name" value="DHPICSNTHASE"/>
</dbReference>
<evidence type="ECO:0000313" key="16">
    <source>
        <dbReference type="EMBL" id="OGC41009.1"/>
    </source>
</evidence>
<protein>
    <recommendedName>
        <fullName evidence="4 12">4-hydroxy-tetrahydrodipicolinate synthase</fullName>
        <shortName evidence="12">HTPA synthase</shortName>
        <ecNumber evidence="4 12">4.3.3.7</ecNumber>
    </recommendedName>
</protein>
<evidence type="ECO:0000313" key="17">
    <source>
        <dbReference type="Proteomes" id="UP000179242"/>
    </source>
</evidence>
<feature type="binding site" evidence="12 15">
    <location>
        <position position="203"/>
    </location>
    <ligand>
        <name>pyruvate</name>
        <dbReference type="ChEBI" id="CHEBI:15361"/>
    </ligand>
</feature>
<evidence type="ECO:0000256" key="11">
    <source>
        <dbReference type="ARBA" id="ARBA00047836"/>
    </source>
</evidence>
<dbReference type="GO" id="GO:0005829">
    <property type="term" value="C:cytosol"/>
    <property type="evidence" value="ECO:0007669"/>
    <property type="project" value="TreeGrafter"/>
</dbReference>
<dbReference type="GO" id="GO:0009089">
    <property type="term" value="P:lysine biosynthetic process via diaminopimelate"/>
    <property type="evidence" value="ECO:0007669"/>
    <property type="project" value="UniProtKB-UniRule"/>
</dbReference>
<dbReference type="PROSITE" id="PS00665">
    <property type="entry name" value="DHDPS_1"/>
    <property type="match status" value="1"/>
</dbReference>
<keyword evidence="5 12" id="KW-0963">Cytoplasm</keyword>
<dbReference type="SMART" id="SM01130">
    <property type="entry name" value="DHDPS"/>
    <property type="match status" value="1"/>
</dbReference>
<comment type="subcellular location">
    <subcellularLocation>
        <location evidence="12">Cytoplasm</location>
    </subcellularLocation>
</comment>
<dbReference type="HAMAP" id="MF_00418">
    <property type="entry name" value="DapA"/>
    <property type="match status" value="1"/>
</dbReference>
<evidence type="ECO:0000256" key="15">
    <source>
        <dbReference type="PIRSR" id="PIRSR001365-2"/>
    </source>
</evidence>
<name>A0A1F4U7Y8_UNCSA</name>
<comment type="subunit">
    <text evidence="12">Homotetramer; dimer of dimers.</text>
</comment>
<evidence type="ECO:0000256" key="5">
    <source>
        <dbReference type="ARBA" id="ARBA00022490"/>
    </source>
</evidence>
<dbReference type="InterPro" id="IPR020624">
    <property type="entry name" value="Schiff_base-form_aldolases_CS"/>
</dbReference>
<dbReference type="AlphaFoldDB" id="A0A1F4U7Y8"/>
<feature type="active site" description="Schiff-base intermediate with substrate" evidence="12 14">
    <location>
        <position position="161"/>
    </location>
</feature>
<evidence type="ECO:0000256" key="3">
    <source>
        <dbReference type="ARBA" id="ARBA00007592"/>
    </source>
</evidence>
<evidence type="ECO:0000256" key="12">
    <source>
        <dbReference type="HAMAP-Rule" id="MF_00418"/>
    </source>
</evidence>
<dbReference type="NCBIfam" id="TIGR00674">
    <property type="entry name" value="dapA"/>
    <property type="match status" value="1"/>
</dbReference>
<evidence type="ECO:0000256" key="1">
    <source>
        <dbReference type="ARBA" id="ARBA00003294"/>
    </source>
</evidence>
<keyword evidence="7 12" id="KW-0220">Diaminopimelate biosynthesis</keyword>
<dbReference type="GO" id="GO:0008840">
    <property type="term" value="F:4-hydroxy-tetrahydrodipicolinate synthase activity"/>
    <property type="evidence" value="ECO:0007669"/>
    <property type="project" value="UniProtKB-UniRule"/>
</dbReference>
<feature type="site" description="Part of a proton relay during catalysis" evidence="12">
    <location>
        <position position="44"/>
    </location>
</feature>
<dbReference type="EMBL" id="MEUJ01000002">
    <property type="protein sequence ID" value="OGC41009.1"/>
    <property type="molecule type" value="Genomic_DNA"/>
</dbReference>
<comment type="catalytic activity">
    <reaction evidence="11 12">
        <text>L-aspartate 4-semialdehyde + pyruvate = (2S,4S)-4-hydroxy-2,3,4,5-tetrahydrodipicolinate + H2O + H(+)</text>
        <dbReference type="Rhea" id="RHEA:34171"/>
        <dbReference type="ChEBI" id="CHEBI:15361"/>
        <dbReference type="ChEBI" id="CHEBI:15377"/>
        <dbReference type="ChEBI" id="CHEBI:15378"/>
        <dbReference type="ChEBI" id="CHEBI:67139"/>
        <dbReference type="ChEBI" id="CHEBI:537519"/>
        <dbReference type="EC" id="4.3.3.7"/>
    </reaction>
</comment>
<dbReference type="SUPFAM" id="SSF51569">
    <property type="entry name" value="Aldolase"/>
    <property type="match status" value="1"/>
</dbReference>